<evidence type="ECO:0000256" key="3">
    <source>
        <dbReference type="ARBA" id="ARBA00022884"/>
    </source>
</evidence>
<dbReference type="GO" id="GO:0003723">
    <property type="term" value="F:RNA binding"/>
    <property type="evidence" value="ECO:0007669"/>
    <property type="project" value="UniProtKB-UniRule"/>
</dbReference>
<keyword evidence="2 6" id="KW-0889">Transcription antitermination</keyword>
<dbReference type="Pfam" id="PF01029">
    <property type="entry name" value="NusB"/>
    <property type="match status" value="1"/>
</dbReference>
<organism evidence="8 9">
    <name type="scientific">Fervidobacterium gondwanense DSM 13020</name>
    <dbReference type="NCBI Taxonomy" id="1121883"/>
    <lineage>
        <taxon>Bacteria</taxon>
        <taxon>Thermotogati</taxon>
        <taxon>Thermotogota</taxon>
        <taxon>Thermotogae</taxon>
        <taxon>Thermotogales</taxon>
        <taxon>Fervidobacteriaceae</taxon>
        <taxon>Fervidobacterium</taxon>
    </lineage>
</organism>
<dbReference type="PANTHER" id="PTHR11078">
    <property type="entry name" value="N UTILIZATION SUBSTANCE PROTEIN B-RELATED"/>
    <property type="match status" value="1"/>
</dbReference>
<dbReference type="InterPro" id="IPR006027">
    <property type="entry name" value="NusB_RsmB_TIM44"/>
</dbReference>
<dbReference type="InterPro" id="IPR035926">
    <property type="entry name" value="NusB-like_sf"/>
</dbReference>
<dbReference type="STRING" id="1121883.SAMN02745226_00806"/>
<comment type="similarity">
    <text evidence="1 6">Belongs to the NusB family.</text>
</comment>
<proteinExistence type="inferred from homology"/>
<dbReference type="NCBIfam" id="TIGR01951">
    <property type="entry name" value="nusB"/>
    <property type="match status" value="1"/>
</dbReference>
<keyword evidence="5 6" id="KW-0804">Transcription</keyword>
<keyword evidence="3 6" id="KW-0694">RNA-binding</keyword>
<dbReference type="HAMAP" id="MF_00073">
    <property type="entry name" value="NusB"/>
    <property type="match status" value="1"/>
</dbReference>
<accession>A0A1M7SE35</accession>
<evidence type="ECO:0000313" key="9">
    <source>
        <dbReference type="Proteomes" id="UP000184207"/>
    </source>
</evidence>
<dbReference type="PANTHER" id="PTHR11078:SF3">
    <property type="entry name" value="ANTITERMINATION NUSB DOMAIN-CONTAINING PROTEIN"/>
    <property type="match status" value="1"/>
</dbReference>
<dbReference type="SUPFAM" id="SSF48013">
    <property type="entry name" value="NusB-like"/>
    <property type="match status" value="1"/>
</dbReference>
<evidence type="ECO:0000313" key="8">
    <source>
        <dbReference type="EMBL" id="SHN56704.1"/>
    </source>
</evidence>
<dbReference type="Gene3D" id="1.10.940.10">
    <property type="entry name" value="NusB-like"/>
    <property type="match status" value="1"/>
</dbReference>
<dbReference type="InterPro" id="IPR011605">
    <property type="entry name" value="NusB_fam"/>
</dbReference>
<dbReference type="RefSeq" id="WP_072758600.1">
    <property type="nucleotide sequence ID" value="NZ_FRDJ01000003.1"/>
</dbReference>
<keyword evidence="4 6" id="KW-0805">Transcription regulation</keyword>
<evidence type="ECO:0000256" key="5">
    <source>
        <dbReference type="ARBA" id="ARBA00023163"/>
    </source>
</evidence>
<sequence>MVSKRRILRESVLKALFQLDFRPEDFDEILSDALKSVKDGNIKKDAERYLKNIHEQKTKIDEIIEKHLLNWSFDRVSHIARGVLRLGTYELLYENDIPIEVTLDEMVEITKKYDTDESAKFINGVLDRIAKEEAPKEKFKL</sequence>
<evidence type="ECO:0000259" key="7">
    <source>
        <dbReference type="Pfam" id="PF01029"/>
    </source>
</evidence>
<dbReference type="EMBL" id="FRDJ01000003">
    <property type="protein sequence ID" value="SHN56704.1"/>
    <property type="molecule type" value="Genomic_DNA"/>
</dbReference>
<name>A0A1M7SE35_FERGO</name>
<gene>
    <name evidence="6" type="primary">nusB</name>
    <name evidence="8" type="ORF">SAMN02745226_00806</name>
</gene>
<dbReference type="Proteomes" id="UP000184207">
    <property type="component" value="Unassembled WGS sequence"/>
</dbReference>
<comment type="function">
    <text evidence="6">Involved in transcription antitermination. Required for transcription of ribosomal RNA (rRNA) genes. Binds specifically to the boxA antiterminator sequence of the ribosomal RNA (rrn) operons.</text>
</comment>
<evidence type="ECO:0000256" key="4">
    <source>
        <dbReference type="ARBA" id="ARBA00023015"/>
    </source>
</evidence>
<evidence type="ECO:0000256" key="6">
    <source>
        <dbReference type="HAMAP-Rule" id="MF_00073"/>
    </source>
</evidence>
<dbReference type="GO" id="GO:0006353">
    <property type="term" value="P:DNA-templated transcription termination"/>
    <property type="evidence" value="ECO:0007669"/>
    <property type="project" value="UniProtKB-UniRule"/>
</dbReference>
<dbReference type="GO" id="GO:0005829">
    <property type="term" value="C:cytosol"/>
    <property type="evidence" value="ECO:0007669"/>
    <property type="project" value="TreeGrafter"/>
</dbReference>
<feature type="domain" description="NusB/RsmB/TIM44" evidence="7">
    <location>
        <begin position="8"/>
        <end position="131"/>
    </location>
</feature>
<dbReference type="OrthoDB" id="9811381at2"/>
<dbReference type="GO" id="GO:0031564">
    <property type="term" value="P:transcription antitermination"/>
    <property type="evidence" value="ECO:0007669"/>
    <property type="project" value="UniProtKB-KW"/>
</dbReference>
<keyword evidence="9" id="KW-1185">Reference proteome</keyword>
<protein>
    <recommendedName>
        <fullName evidence="6">Transcription antitermination protein NusB</fullName>
    </recommendedName>
    <alternativeName>
        <fullName evidence="6">Antitermination factor NusB</fullName>
    </alternativeName>
</protein>
<evidence type="ECO:0000256" key="2">
    <source>
        <dbReference type="ARBA" id="ARBA00022814"/>
    </source>
</evidence>
<evidence type="ECO:0000256" key="1">
    <source>
        <dbReference type="ARBA" id="ARBA00005952"/>
    </source>
</evidence>
<dbReference type="AlphaFoldDB" id="A0A1M7SE35"/>
<reference evidence="9" key="1">
    <citation type="submission" date="2016-12" db="EMBL/GenBank/DDBJ databases">
        <authorList>
            <person name="Varghese N."/>
            <person name="Submissions S."/>
        </authorList>
    </citation>
    <scope>NUCLEOTIDE SEQUENCE [LARGE SCALE GENOMIC DNA]</scope>
    <source>
        <strain evidence="9">DSM 13020</strain>
    </source>
</reference>